<protein>
    <recommendedName>
        <fullName evidence="1">NACHT-NTPase and P-loop NTPases N-terminal domain-containing protein</fullName>
    </recommendedName>
</protein>
<evidence type="ECO:0000313" key="3">
    <source>
        <dbReference type="Proteomes" id="UP000297299"/>
    </source>
</evidence>
<dbReference type="Proteomes" id="UP000297299">
    <property type="component" value="Unassembled WGS sequence"/>
</dbReference>
<dbReference type="AlphaFoldDB" id="A0A4Y8DHW0"/>
<dbReference type="Pfam" id="PF12796">
    <property type="entry name" value="Ank_2"/>
    <property type="match status" value="1"/>
</dbReference>
<dbReference type="OrthoDB" id="3564039at2759"/>
<dbReference type="InterPro" id="IPR031352">
    <property type="entry name" value="SesA"/>
</dbReference>
<gene>
    <name evidence="2" type="ORF">BOTCAL_0003g00650</name>
</gene>
<organism evidence="2 3">
    <name type="scientific">Botryotinia calthae</name>
    <dbReference type="NCBI Taxonomy" id="38488"/>
    <lineage>
        <taxon>Eukaryota</taxon>
        <taxon>Fungi</taxon>
        <taxon>Dikarya</taxon>
        <taxon>Ascomycota</taxon>
        <taxon>Pezizomycotina</taxon>
        <taxon>Leotiomycetes</taxon>
        <taxon>Helotiales</taxon>
        <taxon>Sclerotiniaceae</taxon>
        <taxon>Botryotinia</taxon>
    </lineage>
</organism>
<dbReference type="Pfam" id="PF17107">
    <property type="entry name" value="SesA"/>
    <property type="match status" value="1"/>
</dbReference>
<dbReference type="STRING" id="38488.A0A4Y8DHW0"/>
<keyword evidence="3" id="KW-1185">Reference proteome</keyword>
<dbReference type="EMBL" id="PHWZ01000003">
    <property type="protein sequence ID" value="TEY87384.1"/>
    <property type="molecule type" value="Genomic_DNA"/>
</dbReference>
<dbReference type="InterPro" id="IPR002110">
    <property type="entry name" value="Ankyrin_rpt"/>
</dbReference>
<comment type="caution">
    <text evidence="2">The sequence shown here is derived from an EMBL/GenBank/DDBJ whole genome shotgun (WGS) entry which is preliminary data.</text>
</comment>
<accession>A0A4Y8DHW0</accession>
<sequence>MGELLGVVASGIAVAQLAGATVGSTQKIYSFYSEMKDAPKKLGDLLEEIELLGEVLVDFYDQNSPPTTGQSKIVPKVLRHCRTVMDNLDKILNVLEDNLKKDGGRMKKQLRTLKVVLKEKTLEELADRLERAKSLLTLAVNCHSIHLNRAMQQTLIKLSSSGTTTYTTETNKAAAIPEYNSVQVFKEKSTSIIRRAANSYGLFSYWSTTSVSNQQNKRQFAELTDDAVIADEDADMDVDLTILPKAWMRFKGMHIKQSRRFGRWTYSFRPVRVVPDKSPIFHACKNGDIGEIIQLVQTGKASVFDTSQRGYNLIHIAALNLRADLCRWLLSQGVQANEAEFDRGETALHIASNNIDNDKDFAESLIKFQCFENRGRGNDVIDTIRVLIEVGQCDPMRESKLGLTSLHWYNGGAEPFNYMLNQESFLIGLDPQDEFISILDCHREAETYCFTDTIIKLMMEKSIKFSQSRNSRDGFSSCPYILHIALELLSNIICDPEAEYKPTVTISLISALLEMRVDIYRMDNHFWTPLSHLFRANNPWEMDSSIRTEKCPQQSWNGSGY</sequence>
<evidence type="ECO:0000313" key="2">
    <source>
        <dbReference type="EMBL" id="TEY87384.1"/>
    </source>
</evidence>
<evidence type="ECO:0000259" key="1">
    <source>
        <dbReference type="Pfam" id="PF17107"/>
    </source>
</evidence>
<dbReference type="Gene3D" id="1.25.40.20">
    <property type="entry name" value="Ankyrin repeat-containing domain"/>
    <property type="match status" value="1"/>
</dbReference>
<dbReference type="InterPro" id="IPR036770">
    <property type="entry name" value="Ankyrin_rpt-contain_sf"/>
</dbReference>
<proteinExistence type="predicted"/>
<dbReference type="SMART" id="SM00248">
    <property type="entry name" value="ANK"/>
    <property type="match status" value="3"/>
</dbReference>
<feature type="domain" description="NACHT-NTPase and P-loop NTPases N-terminal" evidence="1">
    <location>
        <begin position="21"/>
        <end position="129"/>
    </location>
</feature>
<dbReference type="SUPFAM" id="SSF48403">
    <property type="entry name" value="Ankyrin repeat"/>
    <property type="match status" value="1"/>
</dbReference>
<reference evidence="2 3" key="1">
    <citation type="submission" date="2017-11" db="EMBL/GenBank/DDBJ databases">
        <title>Comparative genomics of Botrytis spp.</title>
        <authorList>
            <person name="Valero-Jimenez C.A."/>
            <person name="Tapia P."/>
            <person name="Veloso J."/>
            <person name="Silva-Moreno E."/>
            <person name="Staats M."/>
            <person name="Valdes J.H."/>
            <person name="Van Kan J.A.L."/>
        </authorList>
    </citation>
    <scope>NUCLEOTIDE SEQUENCE [LARGE SCALE GENOMIC DNA]</scope>
    <source>
        <strain evidence="2 3">MUCL2830</strain>
    </source>
</reference>
<name>A0A4Y8DHW0_9HELO</name>